<accession>A0ABW2FJ65</accession>
<reference evidence="2" key="1">
    <citation type="journal article" date="2019" name="Int. J. Syst. Evol. Microbiol.">
        <title>The Global Catalogue of Microorganisms (GCM) 10K type strain sequencing project: providing services to taxonomists for standard genome sequencing and annotation.</title>
        <authorList>
            <consortium name="The Broad Institute Genomics Platform"/>
            <consortium name="The Broad Institute Genome Sequencing Center for Infectious Disease"/>
            <person name="Wu L."/>
            <person name="Ma J."/>
        </authorList>
    </citation>
    <scope>NUCLEOTIDE SEQUENCE [LARGE SCALE GENOMIC DNA]</scope>
    <source>
        <strain evidence="2">KCTC 12907</strain>
    </source>
</reference>
<protein>
    <submittedName>
        <fullName evidence="1">Shikimate dehydrogenase family protein</fullName>
    </submittedName>
</protein>
<dbReference type="Gene3D" id="3.40.50.720">
    <property type="entry name" value="NAD(P)-binding Rossmann-like Domain"/>
    <property type="match status" value="1"/>
</dbReference>
<keyword evidence="2" id="KW-1185">Reference proteome</keyword>
<proteinExistence type="predicted"/>
<evidence type="ECO:0000313" key="2">
    <source>
        <dbReference type="Proteomes" id="UP001596378"/>
    </source>
</evidence>
<dbReference type="Proteomes" id="UP001596378">
    <property type="component" value="Unassembled WGS sequence"/>
</dbReference>
<dbReference type="InterPro" id="IPR036291">
    <property type="entry name" value="NAD(P)-bd_dom_sf"/>
</dbReference>
<comment type="caution">
    <text evidence="1">The sequence shown here is derived from an EMBL/GenBank/DDBJ whole genome shotgun (WGS) entry which is preliminary data.</text>
</comment>
<gene>
    <name evidence="1" type="ORF">ACFQMJ_32155</name>
</gene>
<sequence length="324" mass="35746">MKLPNPATRPTLYFIGVTTGQSSIMKLFPLWAEQLGLRDAQIKGIDIAIHAEPELYRRCVEFIKNDPLSLGALVTTHKIDLFHAASDLFDEIDAYAAMFEEVSSISKNGAALAAHAKDPISSGLSLEAFVPEEHWTRSGGHAMIMGAGGSALAIASYLTKPEHGGNVPETIVITNRSPERLKSARELLGRIDTPVKFAYRLCPDPQDNDAVLAGMPAGSLIVNATGLGKDRPGSPLTDSAVFPEQSLVWELNYRGELDFMHQALRQRTDRRLHVEDGWIYFIHGWTQVIAEVFHRPIEGETFDRLERVAMNMQASGRTNRGESK</sequence>
<dbReference type="EMBL" id="JBHTAI010000031">
    <property type="protein sequence ID" value="MFC7153200.1"/>
    <property type="molecule type" value="Genomic_DNA"/>
</dbReference>
<evidence type="ECO:0000313" key="1">
    <source>
        <dbReference type="EMBL" id="MFC7153200.1"/>
    </source>
</evidence>
<organism evidence="1 2">
    <name type="scientific">Cohnella cellulosilytica</name>
    <dbReference type="NCBI Taxonomy" id="986710"/>
    <lineage>
        <taxon>Bacteria</taxon>
        <taxon>Bacillati</taxon>
        <taxon>Bacillota</taxon>
        <taxon>Bacilli</taxon>
        <taxon>Bacillales</taxon>
        <taxon>Paenibacillaceae</taxon>
        <taxon>Cohnella</taxon>
    </lineage>
</organism>
<dbReference type="RefSeq" id="WP_378051886.1">
    <property type="nucleotide sequence ID" value="NZ_JBHMDN010000038.1"/>
</dbReference>
<name>A0ABW2FJ65_9BACL</name>
<dbReference type="SUPFAM" id="SSF51735">
    <property type="entry name" value="NAD(P)-binding Rossmann-fold domains"/>
    <property type="match status" value="1"/>
</dbReference>